<dbReference type="eggNOG" id="COG4395">
    <property type="taxonomic scope" value="Bacteria"/>
</dbReference>
<dbReference type="EMBL" id="CM001368">
    <property type="protein sequence ID" value="EHJ49605.1"/>
    <property type="molecule type" value="Genomic_DNA"/>
</dbReference>
<gene>
    <name evidence="4" type="ORF">DFW101_3609</name>
</gene>
<dbReference type="Proteomes" id="UP000004662">
    <property type="component" value="Chromosome"/>
</dbReference>
<feature type="region of interest" description="Disordered" evidence="1">
    <location>
        <begin position="84"/>
        <end position="156"/>
    </location>
</feature>
<proteinExistence type="predicted"/>
<sequence>MDTHPGSPKALAALLSRIPSRTLAAAVGLALALPSPARAEDLLTGGLLGSVFRGDDFTGPRLVDLAVLGLALFLVLRLLLGRTGKTGANQQPPPPPPPAAYDDEAPPPLDSPPGKPNMYTNAQATWAALKSPPPKGTPTTAAPSGATGPLPSGATPEQEFLAGAKLAYGRILAAMAKRDFDDLANFTTPLFLAQLKNSLPASPPPAPEILLVEAVLAGERQESGRTVMDVDYEVLVHEPDAPHNTDRKERWRFVRDTAAPGAHWLLDGMERGRE</sequence>
<evidence type="ECO:0000256" key="1">
    <source>
        <dbReference type="SAM" id="MobiDB-lite"/>
    </source>
</evidence>
<feature type="compositionally biased region" description="Low complexity" evidence="1">
    <location>
        <begin position="137"/>
        <end position="154"/>
    </location>
</feature>
<dbReference type="HOGENOM" id="CLU_1022077_0_0_7"/>
<evidence type="ECO:0000313" key="4">
    <source>
        <dbReference type="EMBL" id="EHJ49605.1"/>
    </source>
</evidence>
<dbReference type="PANTHER" id="PTHR41542">
    <property type="entry name" value="BLL5807 PROTEIN"/>
    <property type="match status" value="1"/>
</dbReference>
<organism evidence="4 5">
    <name type="scientific">Solidesulfovibrio carbinoliphilus subsp. oakridgensis</name>
    <dbReference type="NCBI Taxonomy" id="694327"/>
    <lineage>
        <taxon>Bacteria</taxon>
        <taxon>Pseudomonadati</taxon>
        <taxon>Thermodesulfobacteriota</taxon>
        <taxon>Desulfovibrionia</taxon>
        <taxon>Desulfovibrionales</taxon>
        <taxon>Desulfovibrionaceae</taxon>
        <taxon>Solidesulfovibrio</taxon>
    </lineage>
</organism>
<protein>
    <submittedName>
        <fullName evidence="4">Import inner membrane translocase subunit Tim44</fullName>
    </submittedName>
</protein>
<dbReference type="OrthoDB" id="9798618at2"/>
<dbReference type="AlphaFoldDB" id="G7Q5P6"/>
<accession>G7Q5P6</accession>
<evidence type="ECO:0000259" key="3">
    <source>
        <dbReference type="SMART" id="SM00978"/>
    </source>
</evidence>
<evidence type="ECO:0000313" key="5">
    <source>
        <dbReference type="Proteomes" id="UP000004662"/>
    </source>
</evidence>
<name>G7Q5P6_9BACT</name>
<dbReference type="STRING" id="694327.DFW101_3609"/>
<keyword evidence="2" id="KW-0812">Transmembrane</keyword>
<feature type="domain" description="Tim44-like" evidence="3">
    <location>
        <begin position="141"/>
        <end position="271"/>
    </location>
</feature>
<dbReference type="RefSeq" id="WP_009182928.1">
    <property type="nucleotide sequence ID" value="NZ_CM001368.1"/>
</dbReference>
<reference evidence="5" key="1">
    <citation type="journal article" date="2015" name="Genome Announc.">
        <title>High-Quality Draft Genome Sequence of Desulfovibrio carbinoliphilus FW-101-2B, an Organic Acid-Oxidizing Sulfate-Reducing Bacterium Isolated from Uranium(VI)-Contaminated Groundwater.</title>
        <authorList>
            <person name="Ramsay B.D."/>
            <person name="Hwang C."/>
            <person name="Woo H.L."/>
            <person name="Carroll S.L."/>
            <person name="Lucas S."/>
            <person name="Han J."/>
            <person name="Lapidus A.L."/>
            <person name="Cheng J.F."/>
            <person name="Goodwin L.A."/>
            <person name="Pitluck S."/>
            <person name="Peters L."/>
            <person name="Chertkov O."/>
            <person name="Held B."/>
            <person name="Detter J.C."/>
            <person name="Han C.S."/>
            <person name="Tapia R."/>
            <person name="Land M.L."/>
            <person name="Hauser L.J."/>
            <person name="Kyrpides N.C."/>
            <person name="Ivanova N.N."/>
            <person name="Mikhailova N."/>
            <person name="Pagani I."/>
            <person name="Woyke T."/>
            <person name="Arkin A.P."/>
            <person name="Dehal P."/>
            <person name="Chivian D."/>
            <person name="Criddle C.S."/>
            <person name="Wu W."/>
            <person name="Chakraborty R."/>
            <person name="Hazen T.C."/>
            <person name="Fields M.W."/>
        </authorList>
    </citation>
    <scope>NUCLEOTIDE SEQUENCE [LARGE SCALE GENOMIC DNA]</scope>
    <source>
        <strain evidence="5">FW-101-2B</strain>
    </source>
</reference>
<keyword evidence="2" id="KW-0472">Membrane</keyword>
<feature type="compositionally biased region" description="Pro residues" evidence="1">
    <location>
        <begin position="106"/>
        <end position="115"/>
    </location>
</feature>
<dbReference type="SMART" id="SM00978">
    <property type="entry name" value="Tim44"/>
    <property type="match status" value="1"/>
</dbReference>
<keyword evidence="5" id="KW-1185">Reference proteome</keyword>
<dbReference type="InterPro" id="IPR007379">
    <property type="entry name" value="Tim44-like_dom"/>
</dbReference>
<keyword evidence="2" id="KW-1133">Transmembrane helix</keyword>
<feature type="transmembrane region" description="Helical" evidence="2">
    <location>
        <begin position="63"/>
        <end position="80"/>
    </location>
</feature>
<dbReference type="PANTHER" id="PTHR41542:SF1">
    <property type="entry name" value="BLL5807 PROTEIN"/>
    <property type="match status" value="1"/>
</dbReference>
<evidence type="ECO:0000256" key="2">
    <source>
        <dbReference type="SAM" id="Phobius"/>
    </source>
</evidence>